<dbReference type="Gramene" id="EFJ07964">
    <property type="protein sequence ID" value="EFJ07964"/>
    <property type="gene ID" value="SELMODRAFT_429335"/>
</dbReference>
<reference evidence="2 3" key="1">
    <citation type="journal article" date="2011" name="Science">
        <title>The Selaginella genome identifies genetic changes associated with the evolution of vascular plants.</title>
        <authorList>
            <person name="Banks J.A."/>
            <person name="Nishiyama T."/>
            <person name="Hasebe M."/>
            <person name="Bowman J.L."/>
            <person name="Gribskov M."/>
            <person name="dePamphilis C."/>
            <person name="Albert V.A."/>
            <person name="Aono N."/>
            <person name="Aoyama T."/>
            <person name="Ambrose B.A."/>
            <person name="Ashton N.W."/>
            <person name="Axtell M.J."/>
            <person name="Barker E."/>
            <person name="Barker M.S."/>
            <person name="Bennetzen J.L."/>
            <person name="Bonawitz N.D."/>
            <person name="Chapple C."/>
            <person name="Cheng C."/>
            <person name="Correa L.G."/>
            <person name="Dacre M."/>
            <person name="DeBarry J."/>
            <person name="Dreyer I."/>
            <person name="Elias M."/>
            <person name="Engstrom E.M."/>
            <person name="Estelle M."/>
            <person name="Feng L."/>
            <person name="Finet C."/>
            <person name="Floyd S.K."/>
            <person name="Frommer W.B."/>
            <person name="Fujita T."/>
            <person name="Gramzow L."/>
            <person name="Gutensohn M."/>
            <person name="Harholt J."/>
            <person name="Hattori M."/>
            <person name="Heyl A."/>
            <person name="Hirai T."/>
            <person name="Hiwatashi Y."/>
            <person name="Ishikawa M."/>
            <person name="Iwata M."/>
            <person name="Karol K.G."/>
            <person name="Koehler B."/>
            <person name="Kolukisaoglu U."/>
            <person name="Kubo M."/>
            <person name="Kurata T."/>
            <person name="Lalonde S."/>
            <person name="Li K."/>
            <person name="Li Y."/>
            <person name="Litt A."/>
            <person name="Lyons E."/>
            <person name="Manning G."/>
            <person name="Maruyama T."/>
            <person name="Michael T.P."/>
            <person name="Mikami K."/>
            <person name="Miyazaki S."/>
            <person name="Morinaga S."/>
            <person name="Murata T."/>
            <person name="Mueller-Roeber B."/>
            <person name="Nelson D.R."/>
            <person name="Obara M."/>
            <person name="Oguri Y."/>
            <person name="Olmstead R.G."/>
            <person name="Onodera N."/>
            <person name="Petersen B.L."/>
            <person name="Pils B."/>
            <person name="Prigge M."/>
            <person name="Rensing S.A."/>
            <person name="Riano-Pachon D.M."/>
            <person name="Roberts A.W."/>
            <person name="Sato Y."/>
            <person name="Scheller H.V."/>
            <person name="Schulz B."/>
            <person name="Schulz C."/>
            <person name="Shakirov E.V."/>
            <person name="Shibagaki N."/>
            <person name="Shinohara N."/>
            <person name="Shippen D.E."/>
            <person name="Soerensen I."/>
            <person name="Sotooka R."/>
            <person name="Sugimoto N."/>
            <person name="Sugita M."/>
            <person name="Sumikawa N."/>
            <person name="Tanurdzic M."/>
            <person name="Theissen G."/>
            <person name="Ulvskov P."/>
            <person name="Wakazuki S."/>
            <person name="Weng J.K."/>
            <person name="Willats W.W."/>
            <person name="Wipf D."/>
            <person name="Wolf P.G."/>
            <person name="Yang L."/>
            <person name="Zimmer A.D."/>
            <person name="Zhu Q."/>
            <person name="Mitros T."/>
            <person name="Hellsten U."/>
            <person name="Loque D."/>
            <person name="Otillar R."/>
            <person name="Salamov A."/>
            <person name="Schmutz J."/>
            <person name="Shapiro H."/>
            <person name="Lindquist E."/>
            <person name="Lucas S."/>
            <person name="Rokhsar D."/>
            <person name="Grigoriev I.V."/>
        </authorList>
    </citation>
    <scope>NUCLEOTIDE SEQUENCE [LARGE SCALE GENOMIC DNA]</scope>
</reference>
<gene>
    <name evidence="2" type="ORF">SELMODRAFT_429335</name>
</gene>
<evidence type="ECO:0000313" key="3">
    <source>
        <dbReference type="Proteomes" id="UP000001514"/>
    </source>
</evidence>
<organism evidence="3">
    <name type="scientific">Selaginella moellendorffii</name>
    <name type="common">Spikemoss</name>
    <dbReference type="NCBI Taxonomy" id="88036"/>
    <lineage>
        <taxon>Eukaryota</taxon>
        <taxon>Viridiplantae</taxon>
        <taxon>Streptophyta</taxon>
        <taxon>Embryophyta</taxon>
        <taxon>Tracheophyta</taxon>
        <taxon>Lycopodiopsida</taxon>
        <taxon>Selaginellales</taxon>
        <taxon>Selaginellaceae</taxon>
        <taxon>Selaginella</taxon>
    </lineage>
</organism>
<dbReference type="EMBL" id="GL377678">
    <property type="protein sequence ID" value="EFJ07964.1"/>
    <property type="molecule type" value="Genomic_DNA"/>
</dbReference>
<dbReference type="STRING" id="88036.D8T5U4"/>
<dbReference type="HOGENOM" id="CLU_1345211_0_0_1"/>
<comment type="similarity">
    <text evidence="1">Belongs to the aegerolysin family.</text>
</comment>
<accession>D8T5U4</accession>
<dbReference type="Proteomes" id="UP000001514">
    <property type="component" value="Unassembled WGS sequence"/>
</dbReference>
<dbReference type="InParanoid" id="D8T5U4"/>
<dbReference type="Pfam" id="PF06355">
    <property type="entry name" value="Aegerolysin"/>
    <property type="match status" value="1"/>
</dbReference>
<proteinExistence type="inferred from homology"/>
<dbReference type="InterPro" id="IPR009413">
    <property type="entry name" value="Aegerolysin-typ"/>
</dbReference>
<dbReference type="KEGG" id="smo:SELMODRAFT_429335"/>
<evidence type="ECO:0000313" key="2">
    <source>
        <dbReference type="EMBL" id="EFJ07964.1"/>
    </source>
</evidence>
<protein>
    <submittedName>
        <fullName evidence="2">Uncharacterized protein</fullName>
    </submittedName>
</protein>
<name>D8T5U4_SELML</name>
<evidence type="ECO:0000256" key="1">
    <source>
        <dbReference type="ARBA" id="ARBA00010795"/>
    </source>
</evidence>
<sequence length="204" mass="23270">MWTFEKNVDEMFLTNADEKLAKFWILRQLLSGNKSAGLSPTTMKDAQSQVSEFVEIVHKESHTKLKGENNYFALVIYYTEGSLTLEVKNSWLNYGKWVRSTNDFTEIRSPNGLTMKAWGEYHITASGRNWSPTGTEGSFDIYTSDGQKVVYVYWDVSYGGTAEWKKTAHDSRFKVTARRIGESRLDVTMVIKYIGTEATEEAIA</sequence>
<dbReference type="Gene3D" id="2.60.270.50">
    <property type="match status" value="1"/>
</dbReference>
<dbReference type="GO" id="GO:0019836">
    <property type="term" value="P:symbiont-mediated hemolysis of host erythrocyte"/>
    <property type="evidence" value="ECO:0007669"/>
    <property type="project" value="InterPro"/>
</dbReference>
<dbReference type="TCDB" id="1.C.97.3.8">
    <property type="family name" value="the pleurotolysin pore-forming (pleurotolysin) family"/>
</dbReference>
<dbReference type="AlphaFoldDB" id="D8T5U4"/>
<keyword evidence="3" id="KW-1185">Reference proteome</keyword>